<accession>A0ACC7MP75</accession>
<dbReference type="EMBL" id="JBJHQE010000002">
    <property type="protein sequence ID" value="MFK9079417.1"/>
    <property type="molecule type" value="Genomic_DNA"/>
</dbReference>
<sequence>MLAQFGRHDLAVTFQDQEDFLPAQLREFGCGMLVVHDIARLCAKLPVCESSQTTQETQTRQQVSILSIFQITKSNFLFAPDLFKMSAITPVSETNVMNINFAFACMIVVSFTIALVHT</sequence>
<keyword evidence="2" id="KW-1185">Reference proteome</keyword>
<organism evidence="1 2">
    <name type="scientific">Pseudomonas neuropathica</name>
    <dbReference type="NCBI Taxonomy" id="2730425"/>
    <lineage>
        <taxon>Bacteria</taxon>
        <taxon>Pseudomonadati</taxon>
        <taxon>Pseudomonadota</taxon>
        <taxon>Gammaproteobacteria</taxon>
        <taxon>Pseudomonadales</taxon>
        <taxon>Pseudomonadaceae</taxon>
        <taxon>Pseudomonas</taxon>
    </lineage>
</organism>
<protein>
    <submittedName>
        <fullName evidence="1">Uncharacterized protein</fullName>
    </submittedName>
</protein>
<reference evidence="1" key="1">
    <citation type="submission" date="2024-11" db="EMBL/GenBank/DDBJ databases">
        <authorList>
            <person name="Lucas J.A."/>
        </authorList>
    </citation>
    <scope>NUCLEOTIDE SEQUENCE</scope>
    <source>
        <strain evidence="1">Z 8.8</strain>
    </source>
</reference>
<gene>
    <name evidence="1" type="ORF">ACJEBM_01810</name>
</gene>
<comment type="caution">
    <text evidence="1">The sequence shown here is derived from an EMBL/GenBank/DDBJ whole genome shotgun (WGS) entry which is preliminary data.</text>
</comment>
<proteinExistence type="predicted"/>
<evidence type="ECO:0000313" key="1">
    <source>
        <dbReference type="EMBL" id="MFK9079417.1"/>
    </source>
</evidence>
<dbReference type="Proteomes" id="UP001622950">
    <property type="component" value="Unassembled WGS sequence"/>
</dbReference>
<evidence type="ECO:0000313" key="2">
    <source>
        <dbReference type="Proteomes" id="UP001622950"/>
    </source>
</evidence>
<name>A0ACC7MP75_9PSED</name>